<keyword evidence="6" id="KW-1133">Transmembrane helix</keyword>
<feature type="region of interest" description="Disordered" evidence="5">
    <location>
        <begin position="52"/>
        <end position="73"/>
    </location>
</feature>
<gene>
    <name evidence="7" type="ORF">SAMN05518684_12622</name>
</gene>
<keyword evidence="4" id="KW-0865">Zymogen</keyword>
<accession>A0A1H9X636</accession>
<dbReference type="PRINTS" id="PR01210">
    <property type="entry name" value="GGTRANSPTASE"/>
</dbReference>
<dbReference type="PANTHER" id="PTHR43199">
    <property type="entry name" value="GLUTATHIONE HYDROLASE"/>
    <property type="match status" value="1"/>
</dbReference>
<dbReference type="Gene3D" id="1.10.246.130">
    <property type="match status" value="1"/>
</dbReference>
<dbReference type="InterPro" id="IPR051792">
    <property type="entry name" value="GGT_bact"/>
</dbReference>
<keyword evidence="6" id="KW-0472">Membrane</keyword>
<name>A0A1H9X636_9BACI</name>
<dbReference type="InterPro" id="IPR029055">
    <property type="entry name" value="Ntn_hydrolases_N"/>
</dbReference>
<evidence type="ECO:0000256" key="2">
    <source>
        <dbReference type="ARBA" id="ARBA00022679"/>
    </source>
</evidence>
<evidence type="ECO:0000256" key="3">
    <source>
        <dbReference type="ARBA" id="ARBA00022801"/>
    </source>
</evidence>
<evidence type="ECO:0000256" key="4">
    <source>
        <dbReference type="ARBA" id="ARBA00023145"/>
    </source>
</evidence>
<evidence type="ECO:0000313" key="8">
    <source>
        <dbReference type="Proteomes" id="UP000198571"/>
    </source>
</evidence>
<protein>
    <submittedName>
        <fullName evidence="7">Gamma-glutamyltranspeptidase / glutathione hydrolase</fullName>
    </submittedName>
</protein>
<sequence>MNYKGYLKMTHLLAGIILIGLIAWNFYFEEEFDPFREPYSSDDFTARQVDSVAVDDSQPANENNEAEEEPRPEIYGVSAVHPLAADVGMQIIEDGGNAIDAAVAVSFMLNVVEPYGSGIGGGGLMVYHDPQEGAMSFDYREKAPPSGNEAPLERGRSPAIPGLVKGMEFIYENYGSENVAWEDLITPAIDRAEEGVQAGEVFAQQTGNAVRYLLMDDYERDIFFPGGQAPEVNDLIVQEELANTLRLIQEDRADGFYSGEVGQSLQQQFNFTEEDLLGYEAQVTEPIQAEIGSQVVYGGPSPSSGTVVVQALQMAEQMDLSRVFEEEEDIPDHLTMGEMINHEELQAVYMHLVNEITRSAYSSRLSTLGDPEFENIDHQALTDEAFIQDLLNDINYGSHDYTDASELFDTPAEEADSRHTTHFVIVDKEGGMVSATHSLGEFFGSGIYTDGFFINNQMNNFSYNNPESPNYYQPGKRPRTFVSPVIFEEHGQPVLGLGSPGGTRIPAMVFQTIMSYQYGLNEDGERMSLQEAIETPRFYNDNDVIYIQDDDLPEETMQQLNELNYSVVPHSSPLYYGGIQGLGVVLDDEGRVQGMYGGGDPRRNGAWQIESE</sequence>
<dbReference type="InterPro" id="IPR043137">
    <property type="entry name" value="GGT_ssub_C"/>
</dbReference>
<keyword evidence="6" id="KW-0812">Transmembrane</keyword>
<organism evidence="7 8">
    <name type="scientific">Salipaludibacillus aurantiacus</name>
    <dbReference type="NCBI Taxonomy" id="1601833"/>
    <lineage>
        <taxon>Bacteria</taxon>
        <taxon>Bacillati</taxon>
        <taxon>Bacillota</taxon>
        <taxon>Bacilli</taxon>
        <taxon>Bacillales</taxon>
        <taxon>Bacillaceae</taxon>
    </lineage>
</organism>
<keyword evidence="8" id="KW-1185">Reference proteome</keyword>
<dbReference type="PANTHER" id="PTHR43199:SF1">
    <property type="entry name" value="GLUTATHIONE HYDROLASE PROENZYME"/>
    <property type="match status" value="1"/>
</dbReference>
<dbReference type="Pfam" id="PF01019">
    <property type="entry name" value="G_glu_transpept"/>
    <property type="match status" value="1"/>
</dbReference>
<dbReference type="STRING" id="1601833.SAMN05518684_12622"/>
<dbReference type="GO" id="GO:0016787">
    <property type="term" value="F:hydrolase activity"/>
    <property type="evidence" value="ECO:0007669"/>
    <property type="project" value="UniProtKB-KW"/>
</dbReference>
<proteinExistence type="inferred from homology"/>
<dbReference type="Gene3D" id="3.60.20.40">
    <property type="match status" value="1"/>
</dbReference>
<dbReference type="OrthoDB" id="9781342at2"/>
<dbReference type="Proteomes" id="UP000198571">
    <property type="component" value="Unassembled WGS sequence"/>
</dbReference>
<dbReference type="EMBL" id="FOGT01000026">
    <property type="protein sequence ID" value="SES41539.1"/>
    <property type="molecule type" value="Genomic_DNA"/>
</dbReference>
<keyword evidence="3 7" id="KW-0378">Hydrolase</keyword>
<evidence type="ECO:0000313" key="7">
    <source>
        <dbReference type="EMBL" id="SES41539.1"/>
    </source>
</evidence>
<dbReference type="SUPFAM" id="SSF56235">
    <property type="entry name" value="N-terminal nucleophile aminohydrolases (Ntn hydrolases)"/>
    <property type="match status" value="1"/>
</dbReference>
<dbReference type="InterPro" id="IPR043138">
    <property type="entry name" value="GGT_lsub"/>
</dbReference>
<dbReference type="AlphaFoldDB" id="A0A1H9X636"/>
<feature type="transmembrane region" description="Helical" evidence="6">
    <location>
        <begin position="12"/>
        <end position="28"/>
    </location>
</feature>
<comment type="similarity">
    <text evidence="1">Belongs to the gamma-glutamyltransferase family.</text>
</comment>
<evidence type="ECO:0000256" key="6">
    <source>
        <dbReference type="SAM" id="Phobius"/>
    </source>
</evidence>
<keyword evidence="2" id="KW-0808">Transferase</keyword>
<evidence type="ECO:0000256" key="5">
    <source>
        <dbReference type="SAM" id="MobiDB-lite"/>
    </source>
</evidence>
<dbReference type="GO" id="GO:0016740">
    <property type="term" value="F:transferase activity"/>
    <property type="evidence" value="ECO:0007669"/>
    <property type="project" value="UniProtKB-KW"/>
</dbReference>
<reference evidence="8" key="1">
    <citation type="submission" date="2016-10" db="EMBL/GenBank/DDBJ databases">
        <authorList>
            <person name="Varghese N."/>
            <person name="Submissions S."/>
        </authorList>
    </citation>
    <scope>NUCLEOTIDE SEQUENCE [LARGE SCALE GENOMIC DNA]</scope>
    <source>
        <strain evidence="8">S9</strain>
    </source>
</reference>
<evidence type="ECO:0000256" key="1">
    <source>
        <dbReference type="ARBA" id="ARBA00009381"/>
    </source>
</evidence>
<dbReference type="RefSeq" id="WP_093055979.1">
    <property type="nucleotide sequence ID" value="NZ_FOGT01000026.1"/>
</dbReference>